<gene>
    <name evidence="1" type="ORF">VNO77_24982</name>
</gene>
<evidence type="ECO:0000313" key="2">
    <source>
        <dbReference type="Proteomes" id="UP001367508"/>
    </source>
</evidence>
<proteinExistence type="predicted"/>
<evidence type="ECO:0000313" key="1">
    <source>
        <dbReference type="EMBL" id="KAK7330782.1"/>
    </source>
</evidence>
<dbReference type="AlphaFoldDB" id="A0AAN9QD46"/>
<organism evidence="1 2">
    <name type="scientific">Canavalia gladiata</name>
    <name type="common">Sword bean</name>
    <name type="synonym">Dolichos gladiatus</name>
    <dbReference type="NCBI Taxonomy" id="3824"/>
    <lineage>
        <taxon>Eukaryota</taxon>
        <taxon>Viridiplantae</taxon>
        <taxon>Streptophyta</taxon>
        <taxon>Embryophyta</taxon>
        <taxon>Tracheophyta</taxon>
        <taxon>Spermatophyta</taxon>
        <taxon>Magnoliopsida</taxon>
        <taxon>eudicotyledons</taxon>
        <taxon>Gunneridae</taxon>
        <taxon>Pentapetalae</taxon>
        <taxon>rosids</taxon>
        <taxon>fabids</taxon>
        <taxon>Fabales</taxon>
        <taxon>Fabaceae</taxon>
        <taxon>Papilionoideae</taxon>
        <taxon>50 kb inversion clade</taxon>
        <taxon>NPAAA clade</taxon>
        <taxon>indigoferoid/millettioid clade</taxon>
        <taxon>Phaseoleae</taxon>
        <taxon>Canavalia</taxon>
    </lineage>
</organism>
<dbReference type="Proteomes" id="UP001367508">
    <property type="component" value="Unassembled WGS sequence"/>
</dbReference>
<protein>
    <submittedName>
        <fullName evidence="1">Uncharacterized protein</fullName>
    </submittedName>
</protein>
<comment type="caution">
    <text evidence="1">The sequence shown here is derived from an EMBL/GenBank/DDBJ whole genome shotgun (WGS) entry which is preliminary data.</text>
</comment>
<sequence length="111" mass="12752">MFLLFYKQLKKNGFEYDYNILGEIFNSSTTIGKLSQAFTQEPPTSDEEREIEECFLSKSVYIGSEAIGVDENGFNDINRKRKIIGSSSEHRCKEAKNSRLDKLDATLIQWS</sequence>
<reference evidence="1 2" key="1">
    <citation type="submission" date="2024-01" db="EMBL/GenBank/DDBJ databases">
        <title>The genomes of 5 underutilized Papilionoideae crops provide insights into root nodulation and disease resistanc.</title>
        <authorList>
            <person name="Jiang F."/>
        </authorList>
    </citation>
    <scope>NUCLEOTIDE SEQUENCE [LARGE SCALE GENOMIC DNA]</scope>
    <source>
        <strain evidence="1">LVBAO_FW01</strain>
        <tissue evidence="1">Leaves</tissue>
    </source>
</reference>
<keyword evidence="2" id="KW-1185">Reference proteome</keyword>
<name>A0AAN9QD46_CANGL</name>
<dbReference type="EMBL" id="JAYMYQ010000005">
    <property type="protein sequence ID" value="KAK7330782.1"/>
    <property type="molecule type" value="Genomic_DNA"/>
</dbReference>
<accession>A0AAN9QD46</accession>